<dbReference type="RefSeq" id="WP_345177914.1">
    <property type="nucleotide sequence ID" value="NZ_BAABFQ010000006.1"/>
</dbReference>
<evidence type="ECO:0008006" key="4">
    <source>
        <dbReference type="Google" id="ProtNLM"/>
    </source>
</evidence>
<keyword evidence="1" id="KW-1133">Transmembrane helix</keyword>
<dbReference type="Proteomes" id="UP001595956">
    <property type="component" value="Unassembled WGS sequence"/>
</dbReference>
<dbReference type="EMBL" id="JBHSMD010000001">
    <property type="protein sequence ID" value="MFC5491892.1"/>
    <property type="molecule type" value="Genomic_DNA"/>
</dbReference>
<sequence length="162" mass="18028">MASAAAPAPRPHATTAPLVIDLGVEPVTRHVTAFLLVATIVVAVLATAVAYGDPRPITVALVLLLVLLLLVTWRFRSRHHTATVIANGSRLEIVRGGVRHVFDLSRRDNPVDVIGLPRDRHWRVLFHRRGMAPYVVDASMVDPEEFMRVLHAQRSEVTYRPR</sequence>
<organism evidence="2 3">
    <name type="scientific">Nocardioides caricicola</name>
    <dbReference type="NCBI Taxonomy" id="634770"/>
    <lineage>
        <taxon>Bacteria</taxon>
        <taxon>Bacillati</taxon>
        <taxon>Actinomycetota</taxon>
        <taxon>Actinomycetes</taxon>
        <taxon>Propionibacteriales</taxon>
        <taxon>Nocardioidaceae</taxon>
        <taxon>Nocardioides</taxon>
    </lineage>
</organism>
<gene>
    <name evidence="2" type="ORF">ACFPKY_02200</name>
</gene>
<feature type="transmembrane region" description="Helical" evidence="1">
    <location>
        <begin position="57"/>
        <end position="75"/>
    </location>
</feature>
<feature type="transmembrane region" description="Helical" evidence="1">
    <location>
        <begin position="31"/>
        <end position="51"/>
    </location>
</feature>
<keyword evidence="3" id="KW-1185">Reference proteome</keyword>
<keyword evidence="1" id="KW-0472">Membrane</keyword>
<accession>A0ABW0MW29</accession>
<protein>
    <recommendedName>
        <fullName evidence="4">PH domain-containing protein</fullName>
    </recommendedName>
</protein>
<evidence type="ECO:0000313" key="3">
    <source>
        <dbReference type="Proteomes" id="UP001595956"/>
    </source>
</evidence>
<evidence type="ECO:0000313" key="2">
    <source>
        <dbReference type="EMBL" id="MFC5491892.1"/>
    </source>
</evidence>
<evidence type="ECO:0000256" key="1">
    <source>
        <dbReference type="SAM" id="Phobius"/>
    </source>
</evidence>
<proteinExistence type="predicted"/>
<name>A0ABW0MW29_9ACTN</name>
<reference evidence="3" key="1">
    <citation type="journal article" date="2019" name="Int. J. Syst. Evol. Microbiol.">
        <title>The Global Catalogue of Microorganisms (GCM) 10K type strain sequencing project: providing services to taxonomists for standard genome sequencing and annotation.</title>
        <authorList>
            <consortium name="The Broad Institute Genomics Platform"/>
            <consortium name="The Broad Institute Genome Sequencing Center for Infectious Disease"/>
            <person name="Wu L."/>
            <person name="Ma J."/>
        </authorList>
    </citation>
    <scope>NUCLEOTIDE SEQUENCE [LARGE SCALE GENOMIC DNA]</scope>
    <source>
        <strain evidence="3">KACC 13778</strain>
    </source>
</reference>
<keyword evidence="1" id="KW-0812">Transmembrane</keyword>
<comment type="caution">
    <text evidence="2">The sequence shown here is derived from an EMBL/GenBank/DDBJ whole genome shotgun (WGS) entry which is preliminary data.</text>
</comment>